<comment type="caution">
    <text evidence="1">The sequence shown here is derived from an EMBL/GenBank/DDBJ whole genome shotgun (WGS) entry which is preliminary data.</text>
</comment>
<dbReference type="EMBL" id="NBYY01000011">
    <property type="protein sequence ID" value="PCS23079.1"/>
    <property type="molecule type" value="Genomic_DNA"/>
</dbReference>
<dbReference type="AlphaFoldDB" id="A0A2A5T4I6"/>
<dbReference type="Proteomes" id="UP000219020">
    <property type="component" value="Unassembled WGS sequence"/>
</dbReference>
<keyword evidence="2" id="KW-1185">Reference proteome</keyword>
<accession>A0A2A5T4I6</accession>
<protein>
    <submittedName>
        <fullName evidence="1">Mobile element protein</fullName>
    </submittedName>
</protein>
<evidence type="ECO:0000313" key="1">
    <source>
        <dbReference type="EMBL" id="PCS23079.1"/>
    </source>
</evidence>
<gene>
    <name evidence="1" type="ORF">BTN49_1072</name>
</gene>
<organism evidence="1 2">
    <name type="scientific">Candidatus Enterovibrio escicola</name>
    <dbReference type="NCBI Taxonomy" id="1927127"/>
    <lineage>
        <taxon>Bacteria</taxon>
        <taxon>Pseudomonadati</taxon>
        <taxon>Pseudomonadota</taxon>
        <taxon>Gammaproteobacteria</taxon>
        <taxon>Vibrionales</taxon>
        <taxon>Vibrionaceae</taxon>
        <taxon>Enterovibrio</taxon>
    </lineage>
</organism>
<evidence type="ECO:0000313" key="2">
    <source>
        <dbReference type="Proteomes" id="UP000219020"/>
    </source>
</evidence>
<reference evidence="2" key="1">
    <citation type="submission" date="2017-04" db="EMBL/GenBank/DDBJ databases">
        <title>Genome evolution of the luminous symbionts of deep sea anglerfish.</title>
        <authorList>
            <person name="Hendry T.A."/>
        </authorList>
    </citation>
    <scope>NUCLEOTIDE SEQUENCE [LARGE SCALE GENOMIC DNA]</scope>
</reference>
<sequence>MDTTIETALMVKGIFKLPLRGIKRLSQFGCYIDEYSAGISYIHLH</sequence>
<proteinExistence type="predicted"/>
<name>A0A2A5T4I6_9GAMM</name>